<evidence type="ECO:0000256" key="1">
    <source>
        <dbReference type="SAM" id="MobiDB-lite"/>
    </source>
</evidence>
<keyword evidence="3" id="KW-1185">Reference proteome</keyword>
<comment type="caution">
    <text evidence="2">The sequence shown here is derived from an EMBL/GenBank/DDBJ whole genome shotgun (WGS) entry which is preliminary data.</text>
</comment>
<evidence type="ECO:0000313" key="3">
    <source>
        <dbReference type="Proteomes" id="UP000252519"/>
    </source>
</evidence>
<dbReference type="EMBL" id="JOJR01001780">
    <property type="protein sequence ID" value="RCN29794.1"/>
    <property type="molecule type" value="Genomic_DNA"/>
</dbReference>
<accession>A0A368FCA6</accession>
<gene>
    <name evidence="2" type="ORF">ANCCAN_24442</name>
</gene>
<protein>
    <submittedName>
        <fullName evidence="2">Uncharacterized protein</fullName>
    </submittedName>
</protein>
<feature type="compositionally biased region" description="Polar residues" evidence="1">
    <location>
        <begin position="44"/>
        <end position="58"/>
    </location>
</feature>
<proteinExistence type="predicted"/>
<feature type="region of interest" description="Disordered" evidence="1">
    <location>
        <begin position="1"/>
        <end position="92"/>
    </location>
</feature>
<evidence type="ECO:0000313" key="2">
    <source>
        <dbReference type="EMBL" id="RCN29794.1"/>
    </source>
</evidence>
<name>A0A368FCA6_ANCCA</name>
<dbReference type="Proteomes" id="UP000252519">
    <property type="component" value="Unassembled WGS sequence"/>
</dbReference>
<sequence length="92" mass="9879">MPVIGSAKKLKKLKSVTGSSGSPKKKKLKKFSKTQKKDNVDNEVVTTSKAESFSSESAGDSDDEPSISDKDNVINAAKTKSAKAKHLQDLQK</sequence>
<feature type="compositionally biased region" description="Basic residues" evidence="1">
    <location>
        <begin position="23"/>
        <end position="34"/>
    </location>
</feature>
<organism evidence="2 3">
    <name type="scientific">Ancylostoma caninum</name>
    <name type="common">Dog hookworm</name>
    <dbReference type="NCBI Taxonomy" id="29170"/>
    <lineage>
        <taxon>Eukaryota</taxon>
        <taxon>Metazoa</taxon>
        <taxon>Ecdysozoa</taxon>
        <taxon>Nematoda</taxon>
        <taxon>Chromadorea</taxon>
        <taxon>Rhabditida</taxon>
        <taxon>Rhabditina</taxon>
        <taxon>Rhabditomorpha</taxon>
        <taxon>Strongyloidea</taxon>
        <taxon>Ancylostomatidae</taxon>
        <taxon>Ancylostomatinae</taxon>
        <taxon>Ancylostoma</taxon>
    </lineage>
</organism>
<reference evidence="2 3" key="1">
    <citation type="submission" date="2014-10" db="EMBL/GenBank/DDBJ databases">
        <title>Draft genome of the hookworm Ancylostoma caninum.</title>
        <authorList>
            <person name="Mitreva M."/>
        </authorList>
    </citation>
    <scope>NUCLEOTIDE SEQUENCE [LARGE SCALE GENOMIC DNA]</scope>
    <source>
        <strain evidence="2 3">Baltimore</strain>
    </source>
</reference>
<dbReference type="AlphaFoldDB" id="A0A368FCA6"/>